<dbReference type="InterPro" id="IPR036388">
    <property type="entry name" value="WH-like_DNA-bd_sf"/>
</dbReference>
<dbReference type="EMBL" id="MPJC01000005">
    <property type="protein sequence ID" value="OKA21805.1"/>
    <property type="molecule type" value="Genomic_DNA"/>
</dbReference>
<evidence type="ECO:0000313" key="8">
    <source>
        <dbReference type="Proteomes" id="UP000185990"/>
    </source>
</evidence>
<evidence type="ECO:0000313" key="7">
    <source>
        <dbReference type="EMBL" id="OKA29231.1"/>
    </source>
</evidence>
<dbReference type="RefSeq" id="WP_060693390.1">
    <property type="nucleotide sequence ID" value="NZ_CP012676.1"/>
</dbReference>
<accession>A0A1Q4KJY1</accession>
<dbReference type="EMBL" id="MPJD01000001">
    <property type="protein sequence ID" value="OKA29231.1"/>
    <property type="molecule type" value="Genomic_DNA"/>
</dbReference>
<dbReference type="GO" id="GO:0003677">
    <property type="term" value="F:DNA binding"/>
    <property type="evidence" value="ECO:0007669"/>
    <property type="project" value="UniProtKB-KW"/>
</dbReference>
<keyword evidence="9" id="KW-1185">Reference proteome</keyword>
<sequence length="317" mass="35087">MKTNQFVALVAVSETGSIRSAAKSIGLTQAAITRTLRELEQQQGVELLERNHTGVRFTEAGKSLLHHARLILSEIDKARADLNLIRSGQSERLRIAISPFINFTFLPECLSLYQQEYPHVFVEVFEGLHGISVPQLRDGYLDFAVIQASNFIAENEFSIEPLFSYQAHVVGRSDHPLLDSTSIDELNAMKWLANYPPSLHSTFISDLHREFRLSPKPSHVVSVHSAGILLPVLLQTDALTVLPDLLLKSQCFAAAVAPLSAFKGSKSRILGVVSRRGNVRSKAANAFIATLKQVIKQHAKNPNSPFSEMLSPKDLLF</sequence>
<dbReference type="Pfam" id="PF03466">
    <property type="entry name" value="LysR_substrate"/>
    <property type="match status" value="1"/>
</dbReference>
<organism evidence="7 8">
    <name type="scientific">Pseudomonas versuta</name>
    <dbReference type="NCBI Taxonomy" id="1788301"/>
    <lineage>
        <taxon>Bacteria</taxon>
        <taxon>Pseudomonadati</taxon>
        <taxon>Pseudomonadota</taxon>
        <taxon>Gammaproteobacteria</taxon>
        <taxon>Pseudomonadales</taxon>
        <taxon>Pseudomonadaceae</taxon>
        <taxon>Pseudomonas</taxon>
    </lineage>
</organism>
<dbReference type="Gene3D" id="3.40.190.10">
    <property type="entry name" value="Periplasmic binding protein-like II"/>
    <property type="match status" value="1"/>
</dbReference>
<dbReference type="SUPFAM" id="SSF53850">
    <property type="entry name" value="Periplasmic binding protein-like II"/>
    <property type="match status" value="1"/>
</dbReference>
<dbReference type="Pfam" id="PF00126">
    <property type="entry name" value="HTH_1"/>
    <property type="match status" value="1"/>
</dbReference>
<dbReference type="Proteomes" id="UP000185990">
    <property type="component" value="Unassembled WGS sequence"/>
</dbReference>
<dbReference type="PROSITE" id="PS50931">
    <property type="entry name" value="HTH_LYSR"/>
    <property type="match status" value="1"/>
</dbReference>
<keyword evidence="4" id="KW-0804">Transcription</keyword>
<name>A0A0M3UDZ7_9PSED</name>
<dbReference type="SUPFAM" id="SSF46785">
    <property type="entry name" value="Winged helix' DNA-binding domain"/>
    <property type="match status" value="1"/>
</dbReference>
<dbReference type="KEGG" id="ppsy:AOC04_11260"/>
<dbReference type="Proteomes" id="UP000186677">
    <property type="component" value="Unassembled WGS sequence"/>
</dbReference>
<dbReference type="PANTHER" id="PTHR30419:SF30">
    <property type="entry name" value="LYSR FAMILY TRANSCRIPTIONAL REGULATOR"/>
    <property type="match status" value="1"/>
</dbReference>
<gene>
    <name evidence="6" type="ORF">BOH73_11010</name>
    <name evidence="7" type="ORF">BOH74_00205</name>
</gene>
<evidence type="ECO:0000259" key="5">
    <source>
        <dbReference type="PROSITE" id="PS50931"/>
    </source>
</evidence>
<dbReference type="InterPro" id="IPR005119">
    <property type="entry name" value="LysR_subst-bd"/>
</dbReference>
<dbReference type="OrthoDB" id="7010314at2"/>
<reference evidence="7 8" key="1">
    <citation type="submission" date="2016-11" db="EMBL/GenBank/DDBJ databases">
        <title>Draft genome of Pseudomonas versuta A4R1.12.</title>
        <authorList>
            <person name="See-Too W.-S."/>
        </authorList>
    </citation>
    <scope>NUCLEOTIDE SEQUENCE [LARGE SCALE GENOMIC DNA]</scope>
    <source>
        <strain evidence="7 8">A4R1.12</strain>
    </source>
</reference>
<dbReference type="PANTHER" id="PTHR30419">
    <property type="entry name" value="HTH-TYPE TRANSCRIPTIONAL REGULATOR YBHD"/>
    <property type="match status" value="1"/>
</dbReference>
<evidence type="ECO:0000256" key="4">
    <source>
        <dbReference type="ARBA" id="ARBA00023163"/>
    </source>
</evidence>
<comment type="caution">
    <text evidence="7">The sequence shown here is derived from an EMBL/GenBank/DDBJ whole genome shotgun (WGS) entry which is preliminary data.</text>
</comment>
<evidence type="ECO:0000313" key="9">
    <source>
        <dbReference type="Proteomes" id="UP000186677"/>
    </source>
</evidence>
<keyword evidence="2" id="KW-0805">Transcription regulation</keyword>
<evidence type="ECO:0000256" key="3">
    <source>
        <dbReference type="ARBA" id="ARBA00023125"/>
    </source>
</evidence>
<protein>
    <submittedName>
        <fullName evidence="7">Transcriptional regulator</fullName>
    </submittedName>
</protein>
<evidence type="ECO:0000256" key="2">
    <source>
        <dbReference type="ARBA" id="ARBA00023015"/>
    </source>
</evidence>
<dbReference type="PRINTS" id="PR00039">
    <property type="entry name" value="HTHLYSR"/>
</dbReference>
<comment type="similarity">
    <text evidence="1">Belongs to the LysR transcriptional regulatory family.</text>
</comment>
<dbReference type="FunFam" id="1.10.10.10:FF:000001">
    <property type="entry name" value="LysR family transcriptional regulator"/>
    <property type="match status" value="1"/>
</dbReference>
<evidence type="ECO:0000256" key="1">
    <source>
        <dbReference type="ARBA" id="ARBA00009437"/>
    </source>
</evidence>
<dbReference type="InterPro" id="IPR036390">
    <property type="entry name" value="WH_DNA-bd_sf"/>
</dbReference>
<dbReference type="AlphaFoldDB" id="A0A0M3UDZ7"/>
<evidence type="ECO:0000313" key="6">
    <source>
        <dbReference type="EMBL" id="OKA21805.1"/>
    </source>
</evidence>
<dbReference type="GO" id="GO:0003700">
    <property type="term" value="F:DNA-binding transcription factor activity"/>
    <property type="evidence" value="ECO:0007669"/>
    <property type="project" value="InterPro"/>
</dbReference>
<reference evidence="6 9" key="2">
    <citation type="submission" date="2016-11" db="EMBL/GenBank/DDBJ databases">
        <title>Draft genome of Pseudomonas versuta A4R1.5.</title>
        <authorList>
            <person name="See-Too W.-S."/>
        </authorList>
    </citation>
    <scope>NUCLEOTIDE SEQUENCE [LARGE SCALE GENOMIC DNA]</scope>
    <source>
        <strain evidence="6 9">A4R1.5</strain>
    </source>
</reference>
<proteinExistence type="inferred from homology"/>
<dbReference type="Gene3D" id="1.10.10.10">
    <property type="entry name" value="Winged helix-like DNA-binding domain superfamily/Winged helix DNA-binding domain"/>
    <property type="match status" value="1"/>
</dbReference>
<keyword evidence="3" id="KW-0238">DNA-binding</keyword>
<dbReference type="InterPro" id="IPR000847">
    <property type="entry name" value="LysR_HTH_N"/>
</dbReference>
<dbReference type="InterPro" id="IPR050950">
    <property type="entry name" value="HTH-type_LysR_regulators"/>
</dbReference>
<accession>A0A0M3UDZ7</accession>
<dbReference type="GO" id="GO:0005829">
    <property type="term" value="C:cytosol"/>
    <property type="evidence" value="ECO:0007669"/>
    <property type="project" value="TreeGrafter"/>
</dbReference>
<feature type="domain" description="HTH lysR-type" evidence="5">
    <location>
        <begin position="1"/>
        <end position="58"/>
    </location>
</feature>